<evidence type="ECO:0000313" key="3">
    <source>
        <dbReference type="Proteomes" id="UP001320159"/>
    </source>
</evidence>
<dbReference type="AlphaFoldDB" id="A0AAP2W641"/>
<dbReference type="PANTHER" id="PTHR42983">
    <property type="entry name" value="DINITROGENASE IRON-MOLYBDENUM COFACTOR PROTEIN-RELATED"/>
    <property type="match status" value="1"/>
</dbReference>
<dbReference type="Proteomes" id="UP001320159">
    <property type="component" value="Unassembled WGS sequence"/>
</dbReference>
<dbReference type="InterPro" id="IPR003731">
    <property type="entry name" value="Di-Nase_FeMo-co_biosynth"/>
</dbReference>
<comment type="caution">
    <text evidence="2">The sequence shown here is derived from an EMBL/GenBank/DDBJ whole genome shotgun (WGS) entry which is preliminary data.</text>
</comment>
<dbReference type="InterPro" id="IPR036105">
    <property type="entry name" value="DiNase_FeMo-co_biosyn_sf"/>
</dbReference>
<gene>
    <name evidence="2" type="ORF">CUJ83_02555</name>
</gene>
<proteinExistence type="predicted"/>
<feature type="domain" description="Dinitrogenase iron-molybdenum cofactor biosynthesis" evidence="1">
    <location>
        <begin position="9"/>
        <end position="96"/>
    </location>
</feature>
<keyword evidence="3" id="KW-1185">Reference proteome</keyword>
<dbReference type="Pfam" id="PF02579">
    <property type="entry name" value="Nitro_FeMo-Co"/>
    <property type="match status" value="1"/>
</dbReference>
<dbReference type="EMBL" id="PGCK01000002">
    <property type="protein sequence ID" value="MCD1293879.1"/>
    <property type="molecule type" value="Genomic_DNA"/>
</dbReference>
<dbReference type="SUPFAM" id="SSF53146">
    <property type="entry name" value="Nitrogenase accessory factor-like"/>
    <property type="match status" value="1"/>
</dbReference>
<dbReference type="RefSeq" id="WP_230740304.1">
    <property type="nucleotide sequence ID" value="NZ_PGCK01000002.1"/>
</dbReference>
<organism evidence="2 3">
    <name type="scientific">Methanooceanicella nereidis</name>
    <dbReference type="NCBI Taxonomy" id="2052831"/>
    <lineage>
        <taxon>Archaea</taxon>
        <taxon>Methanobacteriati</taxon>
        <taxon>Methanobacteriota</taxon>
        <taxon>Stenosarchaea group</taxon>
        <taxon>Methanomicrobia</taxon>
        <taxon>Methanocellales</taxon>
        <taxon>Methanocellaceae</taxon>
        <taxon>Methanooceanicella</taxon>
    </lineage>
</organism>
<dbReference type="Gene3D" id="3.30.420.130">
    <property type="entry name" value="Dinitrogenase iron-molybdenum cofactor biosynthesis domain"/>
    <property type="match status" value="1"/>
</dbReference>
<reference evidence="2 3" key="1">
    <citation type="submission" date="2017-11" db="EMBL/GenBank/DDBJ databases">
        <title>Isolation and Characterization of Family Methanocellaceae Species from Potential Methane Hydrate Area Offshore Southwestern Taiwan.</title>
        <authorList>
            <person name="Zhang W.-L."/>
            <person name="Chen W.-C."/>
            <person name="Lai M.-C."/>
            <person name="Chen S.-C."/>
        </authorList>
    </citation>
    <scope>NUCLEOTIDE SEQUENCE [LARGE SCALE GENOMIC DNA]</scope>
    <source>
        <strain evidence="2 3">CWC-04</strain>
    </source>
</reference>
<accession>A0AAP2W641</accession>
<evidence type="ECO:0000313" key="2">
    <source>
        <dbReference type="EMBL" id="MCD1293879.1"/>
    </source>
</evidence>
<name>A0AAP2W641_9EURY</name>
<dbReference type="PANTHER" id="PTHR42983:SF1">
    <property type="entry name" value="IRON-MOLYBDENUM PROTEIN"/>
    <property type="match status" value="1"/>
</dbReference>
<protein>
    <submittedName>
        <fullName evidence="2">Dinitrogenase iron-molybdenum cofactor</fullName>
    </submittedName>
</protein>
<evidence type="ECO:0000259" key="1">
    <source>
        <dbReference type="Pfam" id="PF02579"/>
    </source>
</evidence>
<sequence>MKVCIPKDRNKVARNFGNADEFVLYEIEDGKIIGRDLIKNPSREQASSPKMMPKIGVTHIIADGIGKRAVDMLKDENIPVYPGAKGTLDEAIEKFLRGELKCAFEPSGEYPCEEGRK</sequence>